<feature type="transmembrane region" description="Helical" evidence="1">
    <location>
        <begin position="49"/>
        <end position="67"/>
    </location>
</feature>
<keyword evidence="1" id="KW-0812">Transmembrane</keyword>
<protein>
    <submittedName>
        <fullName evidence="3">Fatty acid desaturase</fullName>
        <ecNumber evidence="3">1.14.19.-</ecNumber>
    </submittedName>
</protein>
<evidence type="ECO:0000313" key="3">
    <source>
        <dbReference type="EMBL" id="SLN64112.1"/>
    </source>
</evidence>
<accession>A0A1Y5THE7</accession>
<feature type="transmembrane region" description="Helical" evidence="1">
    <location>
        <begin position="184"/>
        <end position="204"/>
    </location>
</feature>
<feature type="transmembrane region" description="Helical" evidence="1">
    <location>
        <begin position="210"/>
        <end position="229"/>
    </location>
</feature>
<keyword evidence="1" id="KW-0472">Membrane</keyword>
<dbReference type="GO" id="GO:0016020">
    <property type="term" value="C:membrane"/>
    <property type="evidence" value="ECO:0007669"/>
    <property type="project" value="TreeGrafter"/>
</dbReference>
<sequence length="333" mass="37891">MTAELALRREVARFQTPSLRRSLFQVATSFGGFFATCGAMYGLVDVSCWLALALAPLAAGFLVRIFIIQHDCGHLSFFRSRRANTLVGTACSLLTLAPYASWRRQHAGHHAVWNNLDRRESGADIYSSCLTIAEYRRLSRGGRFWYRATRHPLVANVLLPPLVFMLLYRLPFDMPKPWRKERRMVHLTSLALVAMLIGLGQLLGYDRVSIVQLPVLTLAAIAGVWLFAVQHRGETIRWFRHDAWDATTAAMQSATCLRLPRILQWFTGNIGFHHVHHLNPGVPNYRLQECHDRIAVGRDIPTLSFWQGQRALGFALWDEKRARMATFREAARA</sequence>
<feature type="transmembrane region" description="Helical" evidence="1">
    <location>
        <begin position="23"/>
        <end position="43"/>
    </location>
</feature>
<evidence type="ECO:0000256" key="1">
    <source>
        <dbReference type="SAM" id="Phobius"/>
    </source>
</evidence>
<organism evidence="3 4">
    <name type="scientific">Oceanibacterium hippocampi</name>
    <dbReference type="NCBI Taxonomy" id="745714"/>
    <lineage>
        <taxon>Bacteria</taxon>
        <taxon>Pseudomonadati</taxon>
        <taxon>Pseudomonadota</taxon>
        <taxon>Alphaproteobacteria</taxon>
        <taxon>Sneathiellales</taxon>
        <taxon>Sneathiellaceae</taxon>
        <taxon>Oceanibacterium</taxon>
    </lineage>
</organism>
<name>A0A1Y5THE7_9PROT</name>
<dbReference type="Proteomes" id="UP000193200">
    <property type="component" value="Unassembled WGS sequence"/>
</dbReference>
<proteinExistence type="predicted"/>
<dbReference type="Pfam" id="PF00487">
    <property type="entry name" value="FA_desaturase"/>
    <property type="match status" value="1"/>
</dbReference>
<dbReference type="PANTHER" id="PTHR19353:SF73">
    <property type="entry name" value="FATTY ACID DESATURASE"/>
    <property type="match status" value="1"/>
</dbReference>
<dbReference type="InterPro" id="IPR012171">
    <property type="entry name" value="Fatty_acid_desaturase"/>
</dbReference>
<evidence type="ECO:0000259" key="2">
    <source>
        <dbReference type="Pfam" id="PF00487"/>
    </source>
</evidence>
<gene>
    <name evidence="3" type="primary">des_2</name>
    <name evidence="3" type="ORF">OCH7691_02896</name>
</gene>
<dbReference type="InterPro" id="IPR005804">
    <property type="entry name" value="FA_desaturase_dom"/>
</dbReference>
<feature type="domain" description="Fatty acid desaturase" evidence="2">
    <location>
        <begin position="49"/>
        <end position="294"/>
    </location>
</feature>
<feature type="transmembrane region" description="Helical" evidence="1">
    <location>
        <begin position="83"/>
        <end position="102"/>
    </location>
</feature>
<dbReference type="RefSeq" id="WP_085884215.1">
    <property type="nucleotide sequence ID" value="NZ_FWFR01000002.1"/>
</dbReference>
<dbReference type="PANTHER" id="PTHR19353">
    <property type="entry name" value="FATTY ACID DESATURASE 2"/>
    <property type="match status" value="1"/>
</dbReference>
<feature type="transmembrane region" description="Helical" evidence="1">
    <location>
        <begin position="153"/>
        <end position="172"/>
    </location>
</feature>
<dbReference type="AlphaFoldDB" id="A0A1Y5THE7"/>
<keyword evidence="3" id="KW-0560">Oxidoreductase</keyword>
<dbReference type="GO" id="GO:0006629">
    <property type="term" value="P:lipid metabolic process"/>
    <property type="evidence" value="ECO:0007669"/>
    <property type="project" value="InterPro"/>
</dbReference>
<reference evidence="3 4" key="1">
    <citation type="submission" date="2017-03" db="EMBL/GenBank/DDBJ databases">
        <authorList>
            <person name="Afonso C.L."/>
            <person name="Miller P.J."/>
            <person name="Scott M.A."/>
            <person name="Spackman E."/>
            <person name="Goraichik I."/>
            <person name="Dimitrov K.M."/>
            <person name="Suarez D.L."/>
            <person name="Swayne D.E."/>
        </authorList>
    </citation>
    <scope>NUCLEOTIDE SEQUENCE [LARGE SCALE GENOMIC DNA]</scope>
    <source>
        <strain evidence="3 4">CECT 7691</strain>
    </source>
</reference>
<dbReference type="OrthoDB" id="9769653at2"/>
<dbReference type="EMBL" id="FWFR01000002">
    <property type="protein sequence ID" value="SLN64112.1"/>
    <property type="molecule type" value="Genomic_DNA"/>
</dbReference>
<dbReference type="EC" id="1.14.19.-" evidence="3"/>
<dbReference type="InParanoid" id="A0A1Y5THE7"/>
<keyword evidence="4" id="KW-1185">Reference proteome</keyword>
<evidence type="ECO:0000313" key="4">
    <source>
        <dbReference type="Proteomes" id="UP000193200"/>
    </source>
</evidence>
<keyword evidence="1" id="KW-1133">Transmembrane helix</keyword>
<dbReference type="GO" id="GO:0016717">
    <property type="term" value="F:oxidoreductase activity, acting on paired donors, with oxidation of a pair of donors resulting in the reduction of molecular oxygen to two molecules of water"/>
    <property type="evidence" value="ECO:0007669"/>
    <property type="project" value="TreeGrafter"/>
</dbReference>